<sequence>MKEETISRIAVVILAIVLAIFGVYHFIYPKNMLVYVPEFLPGGIIWVYFVGVAFILVALALFLHKQVKLAGYLLAVLLFLFVLTIHLPNFLNSGDLEMKQISLVNVLKDSAIAAFAMYIASNARKI</sequence>
<feature type="transmembrane region" description="Helical" evidence="1">
    <location>
        <begin position="9"/>
        <end position="27"/>
    </location>
</feature>
<feature type="transmembrane region" description="Helical" evidence="1">
    <location>
        <begin position="69"/>
        <end position="88"/>
    </location>
</feature>
<dbReference type="EMBL" id="JADWYR010000001">
    <property type="protein sequence ID" value="MBG9375783.1"/>
    <property type="molecule type" value="Genomic_DNA"/>
</dbReference>
<feature type="transmembrane region" description="Helical" evidence="1">
    <location>
        <begin position="100"/>
        <end position="120"/>
    </location>
</feature>
<keyword evidence="1" id="KW-0472">Membrane</keyword>
<keyword evidence="1" id="KW-0812">Transmembrane</keyword>
<evidence type="ECO:0000313" key="3">
    <source>
        <dbReference type="Proteomes" id="UP000628448"/>
    </source>
</evidence>
<feature type="transmembrane region" description="Helical" evidence="1">
    <location>
        <begin position="39"/>
        <end position="62"/>
    </location>
</feature>
<comment type="caution">
    <text evidence="2">The sequence shown here is derived from an EMBL/GenBank/DDBJ whole genome shotgun (WGS) entry which is preliminary data.</text>
</comment>
<keyword evidence="3" id="KW-1185">Reference proteome</keyword>
<dbReference type="RefSeq" id="WP_196989814.1">
    <property type="nucleotide sequence ID" value="NZ_JADWYR010000001.1"/>
</dbReference>
<evidence type="ECO:0000256" key="1">
    <source>
        <dbReference type="SAM" id="Phobius"/>
    </source>
</evidence>
<accession>A0A931E2B5</accession>
<reference evidence="2" key="1">
    <citation type="submission" date="2020-11" db="EMBL/GenBank/DDBJ databases">
        <title>Bacterial whole genome sequence for Panacibacter sp. DH6.</title>
        <authorList>
            <person name="Le V."/>
            <person name="Ko S."/>
            <person name="Ahn C.-Y."/>
            <person name="Oh H.-M."/>
        </authorList>
    </citation>
    <scope>NUCLEOTIDE SEQUENCE</scope>
    <source>
        <strain evidence="2">DH6</strain>
    </source>
</reference>
<dbReference type="AlphaFoldDB" id="A0A931E2B5"/>
<protein>
    <submittedName>
        <fullName evidence="2">DoxX family protein</fullName>
    </submittedName>
</protein>
<name>A0A931E2B5_9BACT</name>
<gene>
    <name evidence="2" type="ORF">I5907_06025</name>
</gene>
<proteinExistence type="predicted"/>
<organism evidence="2 3">
    <name type="scientific">Panacibacter microcysteis</name>
    <dbReference type="NCBI Taxonomy" id="2793269"/>
    <lineage>
        <taxon>Bacteria</taxon>
        <taxon>Pseudomonadati</taxon>
        <taxon>Bacteroidota</taxon>
        <taxon>Chitinophagia</taxon>
        <taxon>Chitinophagales</taxon>
        <taxon>Chitinophagaceae</taxon>
        <taxon>Panacibacter</taxon>
    </lineage>
</organism>
<evidence type="ECO:0000313" key="2">
    <source>
        <dbReference type="EMBL" id="MBG9375783.1"/>
    </source>
</evidence>
<keyword evidence="1" id="KW-1133">Transmembrane helix</keyword>
<dbReference type="Proteomes" id="UP000628448">
    <property type="component" value="Unassembled WGS sequence"/>
</dbReference>